<keyword evidence="8" id="KW-0249">Electron transport</keyword>
<proteinExistence type="inferred from homology"/>
<keyword evidence="3" id="KW-0813">Transport</keyword>
<gene>
    <name evidence="15" type="ORF">F7D13_06750</name>
</gene>
<evidence type="ECO:0000256" key="11">
    <source>
        <dbReference type="ARBA" id="ARBA00023136"/>
    </source>
</evidence>
<reference evidence="15 16" key="2">
    <citation type="journal article" date="2021" name="AMB Express">
        <title>Isolation and characterisation of Methylocystis spp. for poly-3-hydroxybutyrate production using waste methane feedstocks.</title>
        <authorList>
            <person name="Rumah B.L."/>
            <person name="Stead C.E."/>
            <person name="Claxton Stevens B.H."/>
            <person name="Minton N.P."/>
            <person name="Grosse-Honebrink A."/>
            <person name="Zhang Y."/>
        </authorList>
    </citation>
    <scope>NUCLEOTIDE SEQUENCE [LARGE SCALE GENOMIC DNA]</scope>
    <source>
        <strain evidence="15 16">BRCS1</strain>
    </source>
</reference>
<feature type="transmembrane region" description="Helical" evidence="13">
    <location>
        <begin position="49"/>
        <end position="71"/>
    </location>
</feature>
<feature type="domain" description="Cytochrome b561 bacterial/Ni-hydrogenase" evidence="14">
    <location>
        <begin position="10"/>
        <end position="181"/>
    </location>
</feature>
<feature type="transmembrane region" description="Helical" evidence="13">
    <location>
        <begin position="148"/>
        <end position="170"/>
    </location>
</feature>
<evidence type="ECO:0000256" key="12">
    <source>
        <dbReference type="ARBA" id="ARBA00037975"/>
    </source>
</evidence>
<evidence type="ECO:0000256" key="9">
    <source>
        <dbReference type="ARBA" id="ARBA00022989"/>
    </source>
</evidence>
<keyword evidence="11 13" id="KW-0472">Membrane</keyword>
<organism evidence="15 16">
    <name type="scientific">Methylocystis rosea</name>
    <dbReference type="NCBI Taxonomy" id="173366"/>
    <lineage>
        <taxon>Bacteria</taxon>
        <taxon>Pseudomonadati</taxon>
        <taxon>Pseudomonadota</taxon>
        <taxon>Alphaproteobacteria</taxon>
        <taxon>Hyphomicrobiales</taxon>
        <taxon>Methylocystaceae</taxon>
        <taxon>Methylocystis</taxon>
    </lineage>
</organism>
<evidence type="ECO:0000256" key="8">
    <source>
        <dbReference type="ARBA" id="ARBA00022982"/>
    </source>
</evidence>
<accession>A0ABX6EGF0</accession>
<dbReference type="PANTHER" id="PTHR30529">
    <property type="entry name" value="CYTOCHROME B561"/>
    <property type="match status" value="1"/>
</dbReference>
<evidence type="ECO:0000256" key="13">
    <source>
        <dbReference type="SAM" id="Phobius"/>
    </source>
</evidence>
<dbReference type="InterPro" id="IPR052168">
    <property type="entry name" value="Cytochrome_b561_oxidase"/>
</dbReference>
<keyword evidence="10" id="KW-0408">Iron</keyword>
<evidence type="ECO:0000256" key="5">
    <source>
        <dbReference type="ARBA" id="ARBA00022617"/>
    </source>
</evidence>
<evidence type="ECO:0000256" key="6">
    <source>
        <dbReference type="ARBA" id="ARBA00022692"/>
    </source>
</evidence>
<evidence type="ECO:0000313" key="15">
    <source>
        <dbReference type="EMBL" id="QGM93749.1"/>
    </source>
</evidence>
<dbReference type="Pfam" id="PF01292">
    <property type="entry name" value="Ni_hydr_CYTB"/>
    <property type="match status" value="1"/>
</dbReference>
<dbReference type="SUPFAM" id="SSF81342">
    <property type="entry name" value="Transmembrane di-heme cytochromes"/>
    <property type="match status" value="1"/>
</dbReference>
<comment type="subcellular location">
    <subcellularLocation>
        <location evidence="2">Cell membrane</location>
        <topology evidence="2">Multi-pass membrane protein</topology>
    </subcellularLocation>
</comment>
<protein>
    <submittedName>
        <fullName evidence="15">Cytochrome b</fullName>
    </submittedName>
</protein>
<dbReference type="PANTHER" id="PTHR30529:SF1">
    <property type="entry name" value="CYTOCHROME B561 HOMOLOG 2"/>
    <property type="match status" value="1"/>
</dbReference>
<keyword evidence="4" id="KW-1003">Cell membrane</keyword>
<keyword evidence="6 13" id="KW-0812">Transmembrane</keyword>
<dbReference type="InterPro" id="IPR016174">
    <property type="entry name" value="Di-haem_cyt_TM"/>
</dbReference>
<comment type="cofactor">
    <cofactor evidence="1">
        <name>heme b</name>
        <dbReference type="ChEBI" id="CHEBI:60344"/>
    </cofactor>
</comment>
<name>A0ABX6EGF0_9HYPH</name>
<evidence type="ECO:0000256" key="3">
    <source>
        <dbReference type="ARBA" id="ARBA00022448"/>
    </source>
</evidence>
<evidence type="ECO:0000259" key="14">
    <source>
        <dbReference type="Pfam" id="PF01292"/>
    </source>
</evidence>
<evidence type="ECO:0000256" key="2">
    <source>
        <dbReference type="ARBA" id="ARBA00004651"/>
    </source>
</evidence>
<evidence type="ECO:0000256" key="10">
    <source>
        <dbReference type="ARBA" id="ARBA00023004"/>
    </source>
</evidence>
<dbReference type="InterPro" id="IPR011577">
    <property type="entry name" value="Cyt_b561_bac/Ni-Hgenase"/>
</dbReference>
<evidence type="ECO:0000256" key="1">
    <source>
        <dbReference type="ARBA" id="ARBA00001970"/>
    </source>
</evidence>
<keyword evidence="5" id="KW-0349">Heme</keyword>
<feature type="transmembrane region" description="Helical" evidence="13">
    <location>
        <begin position="92"/>
        <end position="114"/>
    </location>
</feature>
<keyword evidence="7" id="KW-0479">Metal-binding</keyword>
<comment type="similarity">
    <text evidence="12">Belongs to the cytochrome b561 family.</text>
</comment>
<dbReference type="RefSeq" id="WP_154451508.1">
    <property type="nucleotide sequence ID" value="NZ_CP044328.1"/>
</dbReference>
<keyword evidence="9 13" id="KW-1133">Transmembrane helix</keyword>
<sequence length="186" mass="20061">MQWRNSLGGYGAAVQIVHWFSVLLVGVAWVLGTVGEDLPRGRARDLGELIHVSAGELIAILLIFRVGWRLINAPPSPEPTPLGRSGDLAAKIVHLALYALLAAVVAVGVATQFADGDALSVLGVFDIASPWTKNKMFAHDMKEIHETLANGLIILATIHAGAALVHHFVFRDRTLRRMLPGVSEPR</sequence>
<evidence type="ECO:0000256" key="7">
    <source>
        <dbReference type="ARBA" id="ARBA00022723"/>
    </source>
</evidence>
<reference evidence="16" key="1">
    <citation type="submission" date="2019-09" db="EMBL/GenBank/DDBJ databases">
        <title>Isolation and complete genome sequencing of Methylocystis species.</title>
        <authorList>
            <person name="Rumah B.L."/>
            <person name="Stead C.E."/>
            <person name="Stevens B.C."/>
            <person name="Minton N.P."/>
            <person name="Grosse-Honebrink A."/>
            <person name="Zhang Y."/>
        </authorList>
    </citation>
    <scope>NUCLEOTIDE SEQUENCE [LARGE SCALE GENOMIC DNA]</scope>
    <source>
        <strain evidence="16">BRCS1</strain>
    </source>
</reference>
<evidence type="ECO:0000256" key="4">
    <source>
        <dbReference type="ARBA" id="ARBA00022475"/>
    </source>
</evidence>
<keyword evidence="16" id="KW-1185">Reference proteome</keyword>
<feature type="transmembrane region" description="Helical" evidence="13">
    <location>
        <begin position="7"/>
        <end position="29"/>
    </location>
</feature>
<evidence type="ECO:0000313" key="16">
    <source>
        <dbReference type="Proteomes" id="UP000424673"/>
    </source>
</evidence>
<dbReference type="EMBL" id="CP044328">
    <property type="protein sequence ID" value="QGM93749.1"/>
    <property type="molecule type" value="Genomic_DNA"/>
</dbReference>
<dbReference type="Proteomes" id="UP000424673">
    <property type="component" value="Chromosome"/>
</dbReference>